<reference evidence="12 13" key="2">
    <citation type="submission" date="2019-01" db="EMBL/GenBank/DDBJ databases">
        <title>The decoding of complex shrimp genome reveals the adaptation for benthos swimmer, frequently molting mechanism and breeding impact on genome.</title>
        <authorList>
            <person name="Sun Y."/>
            <person name="Gao Y."/>
            <person name="Yu Y."/>
        </authorList>
    </citation>
    <scope>NUCLEOTIDE SEQUENCE [LARGE SCALE GENOMIC DNA]</scope>
    <source>
        <tissue evidence="12">Muscle</tissue>
    </source>
</reference>
<dbReference type="GO" id="GO:0046103">
    <property type="term" value="P:inosine biosynthetic process"/>
    <property type="evidence" value="ECO:0007669"/>
    <property type="project" value="TreeGrafter"/>
</dbReference>
<proteinExistence type="inferred from homology"/>
<gene>
    <name evidence="12" type="ORF">C7M84_003135</name>
</gene>
<evidence type="ECO:0000256" key="4">
    <source>
        <dbReference type="ARBA" id="ARBA00022723"/>
    </source>
</evidence>
<dbReference type="GO" id="GO:0046872">
    <property type="term" value="F:metal ion binding"/>
    <property type="evidence" value="ECO:0007669"/>
    <property type="project" value="UniProtKB-KW"/>
</dbReference>
<feature type="domain" description="Adenosine deaminase" evidence="11">
    <location>
        <begin position="11"/>
        <end position="342"/>
    </location>
</feature>
<dbReference type="STRING" id="6689.A0A423TNY5"/>
<evidence type="ECO:0000256" key="2">
    <source>
        <dbReference type="ARBA" id="ARBA00006676"/>
    </source>
</evidence>
<reference evidence="12 13" key="1">
    <citation type="submission" date="2018-04" db="EMBL/GenBank/DDBJ databases">
        <authorList>
            <person name="Zhang X."/>
            <person name="Yuan J."/>
            <person name="Li F."/>
            <person name="Xiang J."/>
        </authorList>
    </citation>
    <scope>NUCLEOTIDE SEQUENCE [LARGE SCALE GENOMIC DNA]</scope>
    <source>
        <tissue evidence="12">Muscle</tissue>
    </source>
</reference>
<evidence type="ECO:0000256" key="10">
    <source>
        <dbReference type="ARBA" id="ARBA00070474"/>
    </source>
</evidence>
<comment type="catalytic activity">
    <reaction evidence="8">
        <text>N(6)-methyl-AMP + H2O + H(+) = IMP + methylamine</text>
        <dbReference type="Rhea" id="RHEA:16001"/>
        <dbReference type="ChEBI" id="CHEBI:15377"/>
        <dbReference type="ChEBI" id="CHEBI:15378"/>
        <dbReference type="ChEBI" id="CHEBI:58053"/>
        <dbReference type="ChEBI" id="CHEBI:59338"/>
        <dbReference type="ChEBI" id="CHEBI:144842"/>
    </reaction>
    <physiologicalReaction direction="left-to-right" evidence="8">
        <dbReference type="Rhea" id="RHEA:16002"/>
    </physiologicalReaction>
</comment>
<dbReference type="PANTHER" id="PTHR11409">
    <property type="entry name" value="ADENOSINE DEAMINASE"/>
    <property type="match status" value="1"/>
</dbReference>
<accession>A0A423TNY5</accession>
<dbReference type="OrthoDB" id="272271at2759"/>
<dbReference type="PANTHER" id="PTHR11409:SF42">
    <property type="entry name" value="ADENOSINE DEAMINASE-LIKE PROTEIN"/>
    <property type="match status" value="1"/>
</dbReference>
<dbReference type="SUPFAM" id="SSF51556">
    <property type="entry name" value="Metallo-dependent hydrolases"/>
    <property type="match status" value="1"/>
</dbReference>
<evidence type="ECO:0000313" key="13">
    <source>
        <dbReference type="Proteomes" id="UP000283509"/>
    </source>
</evidence>
<comment type="caution">
    <text evidence="12">The sequence shown here is derived from an EMBL/GenBank/DDBJ whole genome shotgun (WGS) entry which is preliminary data.</text>
</comment>
<evidence type="ECO:0000256" key="5">
    <source>
        <dbReference type="ARBA" id="ARBA00022801"/>
    </source>
</evidence>
<evidence type="ECO:0000256" key="8">
    <source>
        <dbReference type="ARBA" id="ARBA00048787"/>
    </source>
</evidence>
<dbReference type="InterPro" id="IPR006330">
    <property type="entry name" value="Ado/ade_deaminase"/>
</dbReference>
<comment type="cofactor">
    <cofactor evidence="1">
        <name>Zn(2+)</name>
        <dbReference type="ChEBI" id="CHEBI:29105"/>
    </cofactor>
</comment>
<evidence type="ECO:0000256" key="9">
    <source>
        <dbReference type="ARBA" id="ARBA00057464"/>
    </source>
</evidence>
<keyword evidence="13" id="KW-1185">Reference proteome</keyword>
<organism evidence="12 13">
    <name type="scientific">Penaeus vannamei</name>
    <name type="common">Whiteleg shrimp</name>
    <name type="synonym">Litopenaeus vannamei</name>
    <dbReference type="NCBI Taxonomy" id="6689"/>
    <lineage>
        <taxon>Eukaryota</taxon>
        <taxon>Metazoa</taxon>
        <taxon>Ecdysozoa</taxon>
        <taxon>Arthropoda</taxon>
        <taxon>Crustacea</taxon>
        <taxon>Multicrustacea</taxon>
        <taxon>Malacostraca</taxon>
        <taxon>Eumalacostraca</taxon>
        <taxon>Eucarida</taxon>
        <taxon>Decapoda</taxon>
        <taxon>Dendrobranchiata</taxon>
        <taxon>Penaeoidea</taxon>
        <taxon>Penaeidae</taxon>
        <taxon>Penaeus</taxon>
    </lineage>
</organism>
<evidence type="ECO:0000256" key="3">
    <source>
        <dbReference type="ARBA" id="ARBA00011245"/>
    </source>
</evidence>
<keyword evidence="6" id="KW-0862">Zinc</keyword>
<evidence type="ECO:0000259" key="11">
    <source>
        <dbReference type="Pfam" id="PF00962"/>
    </source>
</evidence>
<evidence type="ECO:0000256" key="6">
    <source>
        <dbReference type="ARBA" id="ARBA00022833"/>
    </source>
</evidence>
<keyword evidence="4" id="KW-0479">Metal-binding</keyword>
<protein>
    <recommendedName>
        <fullName evidence="10">Adenosine deaminase-like protein</fullName>
    </recommendedName>
</protein>
<dbReference type="GO" id="GO:0004000">
    <property type="term" value="F:adenosine deaminase activity"/>
    <property type="evidence" value="ECO:0007669"/>
    <property type="project" value="TreeGrafter"/>
</dbReference>
<dbReference type="FunFam" id="3.20.20.140:FF:000033">
    <property type="entry name" value="Adenosine deaminase-like protein"/>
    <property type="match status" value="1"/>
</dbReference>
<dbReference type="CDD" id="cd00443">
    <property type="entry name" value="ADA_AMPD"/>
    <property type="match status" value="1"/>
</dbReference>
<dbReference type="AlphaFoldDB" id="A0A423TNY5"/>
<evidence type="ECO:0000313" key="12">
    <source>
        <dbReference type="EMBL" id="ROT78153.1"/>
    </source>
</evidence>
<keyword evidence="5" id="KW-0378">Hydrolase</keyword>
<dbReference type="Proteomes" id="UP000283509">
    <property type="component" value="Unassembled WGS sequence"/>
</dbReference>
<dbReference type="EMBL" id="QCYY01001424">
    <property type="protein sequence ID" value="ROT78153.1"/>
    <property type="molecule type" value="Genomic_DNA"/>
</dbReference>
<evidence type="ECO:0000256" key="7">
    <source>
        <dbReference type="ARBA" id="ARBA00023080"/>
    </source>
</evidence>
<keyword evidence="7" id="KW-0546">Nucleotide metabolism</keyword>
<dbReference type="GO" id="GO:0006154">
    <property type="term" value="P:adenosine catabolic process"/>
    <property type="evidence" value="ECO:0007669"/>
    <property type="project" value="TreeGrafter"/>
</dbReference>
<dbReference type="Pfam" id="PF00962">
    <property type="entry name" value="A_deaminase"/>
    <property type="match status" value="1"/>
</dbReference>
<evidence type="ECO:0000256" key="1">
    <source>
        <dbReference type="ARBA" id="ARBA00001947"/>
    </source>
</evidence>
<sequence>MDLSEYCKSLPKIELHAHLTGSLSDETVLKLLRAKQAEGGANLPQSAEVTIQRGHKRTLEECFEVFRILHCLTDNLSAIKTIARDVIQEFVADNVRYLELRTTPKSINGVMTKNQYIDTVLEAMIDEMKLNTITIRLLISIDRSRGLDDAWDTLQLAKQYAAHERFKNLICGIDISGNPRAGNLVEYIPVLREAKQCGLKLSVHLAEVVNEKETLEVLKTELIDRIGHGTFIHPETGGSQELMQLVKDQGIPLELCLSSNIKSGTVKSAEAHHFSCWRKDKHPVVICTDDKGVFSTTLSEEYKICAETFHLKKTDLRELCLAAVEMTFLSQEEKDRLRQTILKDLDKLTHIESV</sequence>
<comment type="function">
    <text evidence="9">Catalyzes the hydrolysis of the free cytosolic methylated adenosine nucleotide N(6)-methyl-AMP (N6-mAMP) to produce inositol monophosphate (IMP) and methylamine. Is required for the catabolism of cytosolic N6-mAMP, which is derived from the degradation of mRNA containing N6-methylated adenine (m6A).</text>
</comment>
<comment type="similarity">
    <text evidence="2">Belongs to the metallo-dependent hydrolases superfamily. Adenosine and AMP deaminases family.</text>
</comment>
<dbReference type="InterPro" id="IPR001365">
    <property type="entry name" value="A_deaminase_dom"/>
</dbReference>
<dbReference type="InterPro" id="IPR032466">
    <property type="entry name" value="Metal_Hydrolase"/>
</dbReference>
<comment type="subunit">
    <text evidence="3">Monomer.</text>
</comment>
<dbReference type="GO" id="GO:0009117">
    <property type="term" value="P:nucleotide metabolic process"/>
    <property type="evidence" value="ECO:0007669"/>
    <property type="project" value="UniProtKB-KW"/>
</dbReference>
<name>A0A423TNY5_PENVA</name>
<dbReference type="Gene3D" id="3.20.20.140">
    <property type="entry name" value="Metal-dependent hydrolases"/>
    <property type="match status" value="1"/>
</dbReference>